<proteinExistence type="predicted"/>
<name>A0A9Q5Z410_NOSLI</name>
<sequence>MENSAATLARMTKSITKATDEPGAAVQRRARQMILMTAKKAIQGFRAPDSSAIEPRIGASSAMMTPDIVAALLQAVCALTGSSVMRATK</sequence>
<dbReference type="EMBL" id="LAHD01000266">
    <property type="protein sequence ID" value="PHJ89330.1"/>
    <property type="molecule type" value="Genomic_DNA"/>
</dbReference>
<protein>
    <submittedName>
        <fullName evidence="1">Uncharacterized protein</fullName>
    </submittedName>
</protein>
<organism evidence="1 2">
    <name type="scientific">Nostoc linckia z8</name>
    <dbReference type="NCBI Taxonomy" id="1628746"/>
    <lineage>
        <taxon>Bacteria</taxon>
        <taxon>Bacillati</taxon>
        <taxon>Cyanobacteriota</taxon>
        <taxon>Cyanophyceae</taxon>
        <taxon>Nostocales</taxon>
        <taxon>Nostocaceae</taxon>
        <taxon>Nostoc</taxon>
    </lineage>
</organism>
<dbReference type="Proteomes" id="UP000222310">
    <property type="component" value="Unassembled WGS sequence"/>
</dbReference>
<accession>A0A9Q5Z410</accession>
<gene>
    <name evidence="1" type="ORF">VF08_37785</name>
</gene>
<reference evidence="1 2" key="1">
    <citation type="submission" date="2015-02" db="EMBL/GenBank/DDBJ databases">
        <title>Nostoc linckia genome annotation.</title>
        <authorList>
            <person name="Zhou Z."/>
        </authorList>
    </citation>
    <scope>NUCLEOTIDE SEQUENCE [LARGE SCALE GENOMIC DNA]</scope>
    <source>
        <strain evidence="2">z8</strain>
    </source>
</reference>
<evidence type="ECO:0000313" key="1">
    <source>
        <dbReference type="EMBL" id="PHJ89330.1"/>
    </source>
</evidence>
<dbReference type="AlphaFoldDB" id="A0A9Q5Z410"/>
<evidence type="ECO:0000313" key="2">
    <source>
        <dbReference type="Proteomes" id="UP000222310"/>
    </source>
</evidence>
<comment type="caution">
    <text evidence="1">The sequence shown here is derived from an EMBL/GenBank/DDBJ whole genome shotgun (WGS) entry which is preliminary data.</text>
</comment>